<dbReference type="EMBL" id="JAAAMG010000023">
    <property type="protein sequence ID" value="NDW07023.1"/>
    <property type="molecule type" value="Genomic_DNA"/>
</dbReference>
<dbReference type="InterPro" id="IPR007016">
    <property type="entry name" value="O-antigen_ligase-rel_domated"/>
</dbReference>
<dbReference type="Pfam" id="PF04932">
    <property type="entry name" value="Wzy_C"/>
    <property type="match status" value="1"/>
</dbReference>
<feature type="transmembrane region" description="Helical" evidence="5">
    <location>
        <begin position="230"/>
        <end position="248"/>
    </location>
</feature>
<evidence type="ECO:0000256" key="1">
    <source>
        <dbReference type="ARBA" id="ARBA00004141"/>
    </source>
</evidence>
<dbReference type="GO" id="GO:0016020">
    <property type="term" value="C:membrane"/>
    <property type="evidence" value="ECO:0007669"/>
    <property type="project" value="UniProtKB-SubCell"/>
</dbReference>
<feature type="transmembrane region" description="Helical" evidence="5">
    <location>
        <begin position="138"/>
        <end position="163"/>
    </location>
</feature>
<dbReference type="PANTHER" id="PTHR37422:SF21">
    <property type="entry name" value="EXOQ-LIKE PROTEIN"/>
    <property type="match status" value="1"/>
</dbReference>
<feature type="transmembrane region" description="Helical" evidence="5">
    <location>
        <begin position="208"/>
        <end position="224"/>
    </location>
</feature>
<sequence>MSNTARLNGTDAGPAAAAVDWIGFAGFLVSAAVLTAVLVTFTPFVVTFDGNQNSGDLANQLGYSGLAAMVLAGHLMLSDRHVVISLLRPTWILMAAWLFASALWAPSPENAVRSALFTLLAMTAVTGVYTFPKDGRAFRFVLVVAAMAVLVMSYFGILVWPQLAIHDGSGPEAQHAGLWRGIYSHKNVAGSVIGSLFFFGIYLMRARMVWWGLTIAGLSANFVLHTGSKTATGLLPLVTLIVIFGRLIGGRIVLSFCVFAAVVVMALLTLGTIFSPTLDAIVQWAVPGTTYTGRMDLWRFAVEVWRGHEWTGFGLNAFWQTLVVAGTERNFELSWDPRGSPNAHNGYLDIAISMGIPGLVLAVIMLVILPLVDYARISRDPESTQLGDSLLMILFYLLLNSFLESFLFERANPVWMMVWFAVVGLRLLARHRVEQPGE</sequence>
<feature type="transmembrane region" description="Helical" evidence="5">
    <location>
        <begin position="414"/>
        <end position="429"/>
    </location>
</feature>
<dbReference type="GO" id="GO:0016874">
    <property type="term" value="F:ligase activity"/>
    <property type="evidence" value="ECO:0007669"/>
    <property type="project" value="UniProtKB-KW"/>
</dbReference>
<accession>A0A6N9T6L2</accession>
<keyword evidence="3 5" id="KW-1133">Transmembrane helix</keyword>
<evidence type="ECO:0000256" key="3">
    <source>
        <dbReference type="ARBA" id="ARBA00022989"/>
    </source>
</evidence>
<dbReference type="Proteomes" id="UP000469011">
    <property type="component" value="Unassembled WGS sequence"/>
</dbReference>
<keyword evidence="2 5" id="KW-0812">Transmembrane</keyword>
<reference evidence="7 8" key="1">
    <citation type="submission" date="2020-01" db="EMBL/GenBank/DDBJ databases">
        <title>Jiella pacifica sp. nov.</title>
        <authorList>
            <person name="Xue Z."/>
            <person name="Zhu S."/>
            <person name="Chen J."/>
            <person name="Yang J."/>
        </authorList>
    </citation>
    <scope>NUCLEOTIDE SEQUENCE [LARGE SCALE GENOMIC DNA]</scope>
    <source>
        <strain evidence="7 8">40Bstr34</strain>
    </source>
</reference>
<feature type="transmembrane region" description="Helical" evidence="5">
    <location>
        <begin position="390"/>
        <end position="408"/>
    </location>
</feature>
<feature type="transmembrane region" description="Helical" evidence="5">
    <location>
        <begin position="61"/>
        <end position="77"/>
    </location>
</feature>
<feature type="transmembrane region" description="Helical" evidence="5">
    <location>
        <begin position="111"/>
        <end position="131"/>
    </location>
</feature>
<feature type="transmembrane region" description="Helical" evidence="5">
    <location>
        <begin position="89"/>
        <end position="105"/>
    </location>
</feature>
<feature type="transmembrane region" description="Helical" evidence="5">
    <location>
        <begin position="183"/>
        <end position="203"/>
    </location>
</feature>
<feature type="domain" description="O-antigen ligase-related" evidence="6">
    <location>
        <begin position="217"/>
        <end position="362"/>
    </location>
</feature>
<proteinExistence type="predicted"/>
<evidence type="ECO:0000256" key="4">
    <source>
        <dbReference type="ARBA" id="ARBA00023136"/>
    </source>
</evidence>
<gene>
    <name evidence="7" type="ORF">GTK09_21645</name>
</gene>
<name>A0A6N9T6L2_9HYPH</name>
<feature type="transmembrane region" description="Helical" evidence="5">
    <location>
        <begin position="350"/>
        <end position="369"/>
    </location>
</feature>
<keyword evidence="8" id="KW-1185">Reference proteome</keyword>
<evidence type="ECO:0000313" key="8">
    <source>
        <dbReference type="Proteomes" id="UP000469011"/>
    </source>
</evidence>
<dbReference type="AlphaFoldDB" id="A0A6N9T6L2"/>
<keyword evidence="4 5" id="KW-0472">Membrane</keyword>
<keyword evidence="7" id="KW-0436">Ligase</keyword>
<evidence type="ECO:0000256" key="2">
    <source>
        <dbReference type="ARBA" id="ARBA00022692"/>
    </source>
</evidence>
<organism evidence="7 8">
    <name type="scientific">Jiella pacifica</name>
    <dbReference type="NCBI Taxonomy" id="2696469"/>
    <lineage>
        <taxon>Bacteria</taxon>
        <taxon>Pseudomonadati</taxon>
        <taxon>Pseudomonadota</taxon>
        <taxon>Alphaproteobacteria</taxon>
        <taxon>Hyphomicrobiales</taxon>
        <taxon>Aurantimonadaceae</taxon>
        <taxon>Jiella</taxon>
    </lineage>
</organism>
<evidence type="ECO:0000256" key="5">
    <source>
        <dbReference type="SAM" id="Phobius"/>
    </source>
</evidence>
<evidence type="ECO:0000313" key="7">
    <source>
        <dbReference type="EMBL" id="NDW07023.1"/>
    </source>
</evidence>
<comment type="subcellular location">
    <subcellularLocation>
        <location evidence="1">Membrane</location>
        <topology evidence="1">Multi-pass membrane protein</topology>
    </subcellularLocation>
</comment>
<comment type="caution">
    <text evidence="7">The sequence shown here is derived from an EMBL/GenBank/DDBJ whole genome shotgun (WGS) entry which is preliminary data.</text>
</comment>
<evidence type="ECO:0000259" key="6">
    <source>
        <dbReference type="Pfam" id="PF04932"/>
    </source>
</evidence>
<dbReference type="InterPro" id="IPR051533">
    <property type="entry name" value="WaaL-like"/>
</dbReference>
<feature type="transmembrane region" description="Helical" evidence="5">
    <location>
        <begin position="253"/>
        <end position="274"/>
    </location>
</feature>
<feature type="transmembrane region" description="Helical" evidence="5">
    <location>
        <begin position="21"/>
        <end position="41"/>
    </location>
</feature>
<dbReference type="RefSeq" id="WP_163465482.1">
    <property type="nucleotide sequence ID" value="NZ_JAAAMG010000023.1"/>
</dbReference>
<protein>
    <submittedName>
        <fullName evidence="7">O-antigen ligase family protein</fullName>
    </submittedName>
</protein>
<dbReference type="PANTHER" id="PTHR37422">
    <property type="entry name" value="TEICHURONIC ACID BIOSYNTHESIS PROTEIN TUAE"/>
    <property type="match status" value="1"/>
</dbReference>